<dbReference type="PROSITE" id="PS51257">
    <property type="entry name" value="PROKAR_LIPOPROTEIN"/>
    <property type="match status" value="1"/>
</dbReference>
<dbReference type="EMBL" id="SMGJ01000003">
    <property type="protein sequence ID" value="TCK70021.1"/>
    <property type="molecule type" value="Genomic_DNA"/>
</dbReference>
<accession>A0A4V2PUC9</accession>
<dbReference type="Gene3D" id="3.10.350.10">
    <property type="entry name" value="LysM domain"/>
    <property type="match status" value="1"/>
</dbReference>
<dbReference type="PROSITE" id="PS51782">
    <property type="entry name" value="LYSM"/>
    <property type="match status" value="1"/>
</dbReference>
<dbReference type="CDD" id="cd00118">
    <property type="entry name" value="LysM"/>
    <property type="match status" value="1"/>
</dbReference>
<protein>
    <submittedName>
        <fullName evidence="4">Lipoprotein NlpD</fullName>
    </submittedName>
</protein>
<evidence type="ECO:0000313" key="4">
    <source>
        <dbReference type="EMBL" id="TCK70021.1"/>
    </source>
</evidence>
<dbReference type="InterPro" id="IPR036779">
    <property type="entry name" value="LysM_dom_sf"/>
</dbReference>
<dbReference type="RefSeq" id="WP_132301592.1">
    <property type="nucleotide sequence ID" value="NZ_CP170642.1"/>
</dbReference>
<organism evidence="4 5">
    <name type="scientific">Lonepinella koalarum</name>
    <dbReference type="NCBI Taxonomy" id="53417"/>
    <lineage>
        <taxon>Bacteria</taxon>
        <taxon>Pseudomonadati</taxon>
        <taxon>Pseudomonadota</taxon>
        <taxon>Gammaproteobacteria</taxon>
        <taxon>Pasteurellales</taxon>
        <taxon>Pasteurellaceae</taxon>
        <taxon>Lonepinella</taxon>
    </lineage>
</organism>
<comment type="caution">
    <text evidence="4">The sequence shown here is derived from an EMBL/GenBank/DDBJ whole genome shotgun (WGS) entry which is preliminary data.</text>
</comment>
<evidence type="ECO:0000259" key="3">
    <source>
        <dbReference type="PROSITE" id="PS51782"/>
    </source>
</evidence>
<keyword evidence="5" id="KW-1185">Reference proteome</keyword>
<feature type="signal peptide" evidence="2">
    <location>
        <begin position="1"/>
        <end position="23"/>
    </location>
</feature>
<proteinExistence type="predicted"/>
<sequence length="161" mass="17498">MKKSLFVLPLVAFALVGCTNSSTTDATSSYEVVDVSEPYANVQPTEMPNTMEQPDGQYQQPTYSQPAYNQTTYNQQTSSSYNTSGNAEQVGNCTVVRDGTNTPVYSQIQKGCYTGSTYTVGKYDTLYLISYLSGKSINEIADLNGISSMAKLSVGSTLRLR</sequence>
<keyword evidence="2" id="KW-0732">Signal</keyword>
<dbReference type="SMART" id="SM00257">
    <property type="entry name" value="LysM"/>
    <property type="match status" value="1"/>
</dbReference>
<gene>
    <name evidence="4" type="ORF">EV692_1244</name>
</gene>
<evidence type="ECO:0000313" key="5">
    <source>
        <dbReference type="Proteomes" id="UP000295496"/>
    </source>
</evidence>
<feature type="region of interest" description="Disordered" evidence="1">
    <location>
        <begin position="37"/>
        <end position="62"/>
    </location>
</feature>
<feature type="compositionally biased region" description="Polar residues" evidence="1">
    <location>
        <begin position="42"/>
        <end position="62"/>
    </location>
</feature>
<evidence type="ECO:0000256" key="2">
    <source>
        <dbReference type="SAM" id="SignalP"/>
    </source>
</evidence>
<dbReference type="InterPro" id="IPR018392">
    <property type="entry name" value="LysM"/>
</dbReference>
<feature type="domain" description="LysM" evidence="3">
    <location>
        <begin position="116"/>
        <end position="160"/>
    </location>
</feature>
<evidence type="ECO:0000256" key="1">
    <source>
        <dbReference type="SAM" id="MobiDB-lite"/>
    </source>
</evidence>
<dbReference type="SUPFAM" id="SSF54106">
    <property type="entry name" value="LysM domain"/>
    <property type="match status" value="1"/>
</dbReference>
<reference evidence="4 5" key="1">
    <citation type="submission" date="2019-03" db="EMBL/GenBank/DDBJ databases">
        <title>Genomic Encyclopedia of Type Strains, Phase IV (KMG-IV): sequencing the most valuable type-strain genomes for metagenomic binning, comparative biology and taxonomic classification.</title>
        <authorList>
            <person name="Goeker M."/>
        </authorList>
    </citation>
    <scope>NUCLEOTIDE SEQUENCE [LARGE SCALE GENOMIC DNA]</scope>
    <source>
        <strain evidence="4 5">DSM 10053</strain>
    </source>
</reference>
<dbReference type="Pfam" id="PF01476">
    <property type="entry name" value="LysM"/>
    <property type="match status" value="1"/>
</dbReference>
<feature type="chain" id="PRO_5030104781" evidence="2">
    <location>
        <begin position="24"/>
        <end position="161"/>
    </location>
</feature>
<dbReference type="AlphaFoldDB" id="A0A4V2PUC9"/>
<dbReference type="Proteomes" id="UP000295496">
    <property type="component" value="Unassembled WGS sequence"/>
</dbReference>
<name>A0A4V2PUC9_9PAST</name>
<keyword evidence="4" id="KW-0449">Lipoprotein</keyword>